<comment type="caution">
    <text evidence="1">The sequence shown here is derived from an EMBL/GenBank/DDBJ whole genome shotgun (WGS) entry which is preliminary data.</text>
</comment>
<accession>A0ABU6R2P6</accession>
<evidence type="ECO:0000313" key="1">
    <source>
        <dbReference type="EMBL" id="MED6118666.1"/>
    </source>
</evidence>
<name>A0ABU6R2P6_9FABA</name>
<dbReference type="Proteomes" id="UP001341840">
    <property type="component" value="Unassembled WGS sequence"/>
</dbReference>
<proteinExistence type="predicted"/>
<protein>
    <submittedName>
        <fullName evidence="1">Uncharacterized protein</fullName>
    </submittedName>
</protein>
<evidence type="ECO:0000313" key="2">
    <source>
        <dbReference type="Proteomes" id="UP001341840"/>
    </source>
</evidence>
<reference evidence="1 2" key="1">
    <citation type="journal article" date="2023" name="Plants (Basel)">
        <title>Bridging the Gap: Combining Genomics and Transcriptomics Approaches to Understand Stylosanthes scabra, an Orphan Legume from the Brazilian Caatinga.</title>
        <authorList>
            <person name="Ferreira-Neto J.R.C."/>
            <person name="da Silva M.D."/>
            <person name="Binneck E."/>
            <person name="de Melo N.F."/>
            <person name="da Silva R.H."/>
            <person name="de Melo A.L.T.M."/>
            <person name="Pandolfi V."/>
            <person name="Bustamante F.O."/>
            <person name="Brasileiro-Vidal A.C."/>
            <person name="Benko-Iseppon A.M."/>
        </authorList>
    </citation>
    <scope>NUCLEOTIDE SEQUENCE [LARGE SCALE GENOMIC DNA]</scope>
    <source>
        <tissue evidence="1">Leaves</tissue>
    </source>
</reference>
<organism evidence="1 2">
    <name type="scientific">Stylosanthes scabra</name>
    <dbReference type="NCBI Taxonomy" id="79078"/>
    <lineage>
        <taxon>Eukaryota</taxon>
        <taxon>Viridiplantae</taxon>
        <taxon>Streptophyta</taxon>
        <taxon>Embryophyta</taxon>
        <taxon>Tracheophyta</taxon>
        <taxon>Spermatophyta</taxon>
        <taxon>Magnoliopsida</taxon>
        <taxon>eudicotyledons</taxon>
        <taxon>Gunneridae</taxon>
        <taxon>Pentapetalae</taxon>
        <taxon>rosids</taxon>
        <taxon>fabids</taxon>
        <taxon>Fabales</taxon>
        <taxon>Fabaceae</taxon>
        <taxon>Papilionoideae</taxon>
        <taxon>50 kb inversion clade</taxon>
        <taxon>dalbergioids sensu lato</taxon>
        <taxon>Dalbergieae</taxon>
        <taxon>Pterocarpus clade</taxon>
        <taxon>Stylosanthes</taxon>
    </lineage>
</organism>
<keyword evidence="2" id="KW-1185">Reference proteome</keyword>
<gene>
    <name evidence="1" type="ORF">PIB30_004715</name>
</gene>
<dbReference type="EMBL" id="JASCZI010030217">
    <property type="protein sequence ID" value="MED6118666.1"/>
    <property type="molecule type" value="Genomic_DNA"/>
</dbReference>
<sequence length="180" mass="20281">MKKQRSDEATDKSLEGASLLLKKNLGDVMMVDSGMLVFNGPCLCYSPSLLTAPPPSRLLRRLSPVIVATPPSQSPSSTSRLRLSPSSLSLYRLSLSNAVHPHRSSFRIHLNTCFRDFKFWTRYDFSEQRNGVSHTPISTMTLVFHALSMKHFSQLRQRGARSDLYIFGVILRELATEKIP</sequence>